<dbReference type="FunFam" id="3.40.250.10:FF:000049">
    <property type="entry name" value="Phage shock protein E"/>
    <property type="match status" value="1"/>
</dbReference>
<dbReference type="SMART" id="SM00450">
    <property type="entry name" value="RHOD"/>
    <property type="match status" value="1"/>
</dbReference>
<dbReference type="EMBL" id="CP024955">
    <property type="protein sequence ID" value="ATY84062.1"/>
    <property type="molecule type" value="Genomic_DNA"/>
</dbReference>
<protein>
    <submittedName>
        <fullName evidence="2">Sulfurtransferase</fullName>
    </submittedName>
</protein>
<dbReference type="GO" id="GO:0004792">
    <property type="term" value="F:thiosulfate-cyanide sulfurtransferase activity"/>
    <property type="evidence" value="ECO:0007669"/>
    <property type="project" value="InterPro"/>
</dbReference>
<dbReference type="OrthoDB" id="9800872at2"/>
<dbReference type="PANTHER" id="PTHR43031:SF18">
    <property type="entry name" value="RHODANESE-RELATED SULFURTRANSFERASES"/>
    <property type="match status" value="1"/>
</dbReference>
<dbReference type="Gene3D" id="3.40.250.10">
    <property type="entry name" value="Rhodanese-like domain"/>
    <property type="match status" value="1"/>
</dbReference>
<gene>
    <name evidence="2" type="ORF">CVV65_03095</name>
</gene>
<organism evidence="2 3">
    <name type="scientific">Kyrpidia spormannii</name>
    <dbReference type="NCBI Taxonomy" id="2055160"/>
    <lineage>
        <taxon>Bacteria</taxon>
        <taxon>Bacillati</taxon>
        <taxon>Bacillota</taxon>
        <taxon>Bacilli</taxon>
        <taxon>Bacillales</taxon>
        <taxon>Alicyclobacillaceae</taxon>
        <taxon>Kyrpidia</taxon>
    </lineage>
</organism>
<sequence length="129" mass="14818">MTTGLIALVVVLVVGWWWMNRPARGVEQLAAETLETWKKQEKGRLIVDVREAHEFRSGHVPGAVNVPLSRLSRELHRIPKDREVALICRSGHRSVQAARILKKAGYTRLWNVRGGMIAWNRRPHSKRSR</sequence>
<dbReference type="AlphaFoldDB" id="A0A2K8N6I1"/>
<accession>A0A2K8N6I1</accession>
<keyword evidence="3" id="KW-1185">Reference proteome</keyword>
<keyword evidence="2" id="KW-0808">Transferase</keyword>
<reference evidence="3" key="1">
    <citation type="submission" date="2017-11" db="EMBL/GenBank/DDBJ databases">
        <title>Complete Genome Sequence of Kyrpidia sp. Strain EA-1, a thermophilic, hydrogen-oxidizing Bacterium, isolated from the Azores.</title>
        <authorList>
            <person name="Reiner J.E."/>
            <person name="Lapp C.J."/>
            <person name="Bunk B."/>
            <person name="Gescher J."/>
        </authorList>
    </citation>
    <scope>NUCLEOTIDE SEQUENCE [LARGE SCALE GENOMIC DNA]</scope>
    <source>
        <strain evidence="3">EA-1</strain>
    </source>
</reference>
<dbReference type="RefSeq" id="WP_100666895.1">
    <property type="nucleotide sequence ID" value="NZ_CP024955.1"/>
</dbReference>
<dbReference type="PANTHER" id="PTHR43031">
    <property type="entry name" value="FAD-DEPENDENT OXIDOREDUCTASE"/>
    <property type="match status" value="1"/>
</dbReference>
<dbReference type="PROSITE" id="PS50206">
    <property type="entry name" value="RHODANESE_3"/>
    <property type="match status" value="1"/>
</dbReference>
<evidence type="ECO:0000313" key="2">
    <source>
        <dbReference type="EMBL" id="ATY84062.1"/>
    </source>
</evidence>
<dbReference type="InterPro" id="IPR036873">
    <property type="entry name" value="Rhodanese-like_dom_sf"/>
</dbReference>
<dbReference type="Proteomes" id="UP000231932">
    <property type="component" value="Chromosome"/>
</dbReference>
<feature type="domain" description="Rhodanese" evidence="1">
    <location>
        <begin position="40"/>
        <end position="125"/>
    </location>
</feature>
<dbReference type="InterPro" id="IPR050229">
    <property type="entry name" value="GlpE_sulfurtransferase"/>
</dbReference>
<dbReference type="PROSITE" id="PS00380">
    <property type="entry name" value="RHODANESE_1"/>
    <property type="match status" value="1"/>
</dbReference>
<evidence type="ECO:0000313" key="3">
    <source>
        <dbReference type="Proteomes" id="UP000231932"/>
    </source>
</evidence>
<dbReference type="InterPro" id="IPR001763">
    <property type="entry name" value="Rhodanese-like_dom"/>
</dbReference>
<dbReference type="CDD" id="cd00158">
    <property type="entry name" value="RHOD"/>
    <property type="match status" value="1"/>
</dbReference>
<proteinExistence type="predicted"/>
<dbReference type="Pfam" id="PF00581">
    <property type="entry name" value="Rhodanese"/>
    <property type="match status" value="1"/>
</dbReference>
<dbReference type="SUPFAM" id="SSF52821">
    <property type="entry name" value="Rhodanese/Cell cycle control phosphatase"/>
    <property type="match status" value="1"/>
</dbReference>
<dbReference type="KEGG" id="kyr:CVV65_03095"/>
<dbReference type="InterPro" id="IPR001307">
    <property type="entry name" value="Thiosulphate_STrfase_CS"/>
</dbReference>
<name>A0A2K8N6I1_9BACL</name>
<evidence type="ECO:0000259" key="1">
    <source>
        <dbReference type="PROSITE" id="PS50206"/>
    </source>
</evidence>